<dbReference type="PANTHER" id="PTHR12806">
    <property type="entry name" value="EAP30 SUBUNIT OF ELL COMPLEX"/>
    <property type="match status" value="1"/>
</dbReference>
<evidence type="ECO:0000256" key="5">
    <source>
        <dbReference type="ARBA" id="ARBA00022490"/>
    </source>
</evidence>
<keyword evidence="7" id="KW-0653">Protein transport</keyword>
<keyword evidence="10" id="KW-1185">Reference proteome</keyword>
<dbReference type="InterPro" id="IPR036388">
    <property type="entry name" value="WH-like_DNA-bd_sf"/>
</dbReference>
<dbReference type="PANTHER" id="PTHR12806:SF0">
    <property type="entry name" value="VACUOLAR-SORTING PROTEIN SNF8"/>
    <property type="match status" value="1"/>
</dbReference>
<comment type="similarity">
    <text evidence="3">Belongs to the SNF8 family.</text>
</comment>
<keyword evidence="8" id="KW-0472">Membrane</keyword>
<dbReference type="Pfam" id="PF04157">
    <property type="entry name" value="EAP30"/>
    <property type="match status" value="1"/>
</dbReference>
<organism evidence="9 10">
    <name type="scientific">Pichia californica</name>
    <dbReference type="NCBI Taxonomy" id="460514"/>
    <lineage>
        <taxon>Eukaryota</taxon>
        <taxon>Fungi</taxon>
        <taxon>Dikarya</taxon>
        <taxon>Ascomycota</taxon>
        <taxon>Saccharomycotina</taxon>
        <taxon>Pichiomycetes</taxon>
        <taxon>Pichiales</taxon>
        <taxon>Pichiaceae</taxon>
        <taxon>Pichia</taxon>
    </lineage>
</organism>
<dbReference type="Gene3D" id="6.10.140.180">
    <property type="match status" value="1"/>
</dbReference>
<dbReference type="FunFam" id="1.10.10.10:FF:000397">
    <property type="entry name" value="Vacuolar-sorting protein SNF8"/>
    <property type="match status" value="1"/>
</dbReference>
<keyword evidence="4" id="KW-0813">Transport</keyword>
<dbReference type="Gene3D" id="1.10.10.10">
    <property type="entry name" value="Winged helix-like DNA-binding domain superfamily/Winged helix DNA-binding domain"/>
    <property type="match status" value="2"/>
</dbReference>
<evidence type="ECO:0000256" key="1">
    <source>
        <dbReference type="ARBA" id="ARBA00004481"/>
    </source>
</evidence>
<evidence type="ECO:0000256" key="3">
    <source>
        <dbReference type="ARBA" id="ARBA00009834"/>
    </source>
</evidence>
<dbReference type="Proteomes" id="UP000697127">
    <property type="component" value="Unassembled WGS sequence"/>
</dbReference>
<dbReference type="SUPFAM" id="SSF46785">
    <property type="entry name" value="Winged helix' DNA-binding domain"/>
    <property type="match status" value="2"/>
</dbReference>
<evidence type="ECO:0000256" key="7">
    <source>
        <dbReference type="ARBA" id="ARBA00022927"/>
    </source>
</evidence>
<comment type="subcellular location">
    <subcellularLocation>
        <location evidence="2">Cytoplasm</location>
    </subcellularLocation>
    <subcellularLocation>
        <location evidence="1">Endosome membrane</location>
        <topology evidence="1">Peripheral membrane protein</topology>
    </subcellularLocation>
</comment>
<dbReference type="GO" id="GO:0043328">
    <property type="term" value="P:protein transport to vacuole involved in ubiquitin-dependent protein catabolic process via the multivesicular body sorting pathway"/>
    <property type="evidence" value="ECO:0007669"/>
    <property type="project" value="TreeGrafter"/>
</dbReference>
<proteinExistence type="inferred from homology"/>
<keyword evidence="6" id="KW-0967">Endosome</keyword>
<evidence type="ECO:0008006" key="11">
    <source>
        <dbReference type="Google" id="ProtNLM"/>
    </source>
</evidence>
<dbReference type="OrthoDB" id="283883at2759"/>
<evidence type="ECO:0000256" key="6">
    <source>
        <dbReference type="ARBA" id="ARBA00022753"/>
    </source>
</evidence>
<gene>
    <name evidence="9" type="ORF">C6P40_004805</name>
</gene>
<evidence type="ECO:0000313" key="10">
    <source>
        <dbReference type="Proteomes" id="UP000697127"/>
    </source>
</evidence>
<dbReference type="InterPro" id="IPR036390">
    <property type="entry name" value="WH_DNA-bd_sf"/>
</dbReference>
<protein>
    <recommendedName>
        <fullName evidence="11">Vacuolar-sorting protein SNF8</fullName>
    </recommendedName>
</protein>
<evidence type="ECO:0000256" key="4">
    <source>
        <dbReference type="ARBA" id="ARBA00022448"/>
    </source>
</evidence>
<evidence type="ECO:0000256" key="2">
    <source>
        <dbReference type="ARBA" id="ARBA00004496"/>
    </source>
</evidence>
<reference evidence="9" key="1">
    <citation type="submission" date="2020-11" db="EMBL/GenBank/DDBJ databases">
        <title>Kefir isolates.</title>
        <authorList>
            <person name="Marcisauskas S."/>
            <person name="Kim Y."/>
            <person name="Blasche S."/>
        </authorList>
    </citation>
    <scope>NUCLEOTIDE SEQUENCE</scope>
    <source>
        <strain evidence="9">Olga-1</strain>
    </source>
</reference>
<accession>A0A9P7BH57</accession>
<dbReference type="InterPro" id="IPR016689">
    <property type="entry name" value="ESCRT-2_cplx_Snf8"/>
</dbReference>
<keyword evidence="5" id="KW-0963">Cytoplasm</keyword>
<evidence type="ECO:0000256" key="8">
    <source>
        <dbReference type="ARBA" id="ARBA00023136"/>
    </source>
</evidence>
<dbReference type="EMBL" id="PUHW01000071">
    <property type="protein sequence ID" value="KAG0689599.1"/>
    <property type="molecule type" value="Genomic_DNA"/>
</dbReference>
<name>A0A9P7BH57_9ASCO</name>
<dbReference type="GO" id="GO:0000814">
    <property type="term" value="C:ESCRT II complex"/>
    <property type="evidence" value="ECO:0007669"/>
    <property type="project" value="InterPro"/>
</dbReference>
<dbReference type="InterPro" id="IPR040608">
    <property type="entry name" value="Snf8/Vps36"/>
</dbReference>
<evidence type="ECO:0000313" key="9">
    <source>
        <dbReference type="EMBL" id="KAG0689599.1"/>
    </source>
</evidence>
<dbReference type="AlphaFoldDB" id="A0A9P7BH57"/>
<comment type="caution">
    <text evidence="9">The sequence shown here is derived from an EMBL/GenBank/DDBJ whole genome shotgun (WGS) entry which is preliminary data.</text>
</comment>
<sequence length="243" mass="27495">MSSGRGISSLTSKDLSEKYQKLGSSVLQSQKEHLLTQLQVFQAALIQFKNEYSSEIVQNQEVRTNFSEICIAFGIDPLVVASSIIGEKNSSTERTNQLCLKIIEICTQTRSINGGIISMQDLLDLINSDTWVNQDLHLAFQIKDITTALNHLKILGDELQIVTLGKKDYIKSIPQEISSDQQKILETSDIMGYVTITILKDNFKWKRIRCQSAIDELVSNGILWLDKQNGHAIKYWTTTWINK</sequence>